<dbReference type="Proteomes" id="UP001457282">
    <property type="component" value="Unassembled WGS sequence"/>
</dbReference>
<keyword evidence="2" id="KW-1185">Reference proteome</keyword>
<protein>
    <submittedName>
        <fullName evidence="1">Uncharacterized protein</fullName>
    </submittedName>
</protein>
<sequence length="165" mass="18072">MSAVLGRGEEHELVVFRETRGLGSLRFELSREAQVHDAAPAPPCTAAVLIDLPCRRCLILCRHHYSTDIINQHFCSAVPVLFQVASTPCSLIPPPSASLILSDYPRHRRYQTAPLIAASFLSRAQPARPRCRSFLPVAVLSLLLCPVLPAPICPVHNHLTVPSAE</sequence>
<reference evidence="1 2" key="1">
    <citation type="journal article" date="2023" name="G3 (Bethesda)">
        <title>A chromosome-length genome assembly and annotation of blackberry (Rubus argutus, cv. 'Hillquist').</title>
        <authorList>
            <person name="Bruna T."/>
            <person name="Aryal R."/>
            <person name="Dudchenko O."/>
            <person name="Sargent D.J."/>
            <person name="Mead D."/>
            <person name="Buti M."/>
            <person name="Cavallini A."/>
            <person name="Hytonen T."/>
            <person name="Andres J."/>
            <person name="Pham M."/>
            <person name="Weisz D."/>
            <person name="Mascagni F."/>
            <person name="Usai G."/>
            <person name="Natali L."/>
            <person name="Bassil N."/>
            <person name="Fernandez G.E."/>
            <person name="Lomsadze A."/>
            <person name="Armour M."/>
            <person name="Olukolu B."/>
            <person name="Poorten T."/>
            <person name="Britton C."/>
            <person name="Davik J."/>
            <person name="Ashrafi H."/>
            <person name="Aiden E.L."/>
            <person name="Borodovsky M."/>
            <person name="Worthington M."/>
        </authorList>
    </citation>
    <scope>NUCLEOTIDE SEQUENCE [LARGE SCALE GENOMIC DNA]</scope>
    <source>
        <strain evidence="1">PI 553951</strain>
    </source>
</reference>
<accession>A0AAW1VXH7</accession>
<proteinExistence type="predicted"/>
<dbReference type="AlphaFoldDB" id="A0AAW1VXH7"/>
<comment type="caution">
    <text evidence="1">The sequence shown here is derived from an EMBL/GenBank/DDBJ whole genome shotgun (WGS) entry which is preliminary data.</text>
</comment>
<dbReference type="EMBL" id="JBEDUW010000007">
    <property type="protein sequence ID" value="KAK9912179.1"/>
    <property type="molecule type" value="Genomic_DNA"/>
</dbReference>
<evidence type="ECO:0000313" key="1">
    <source>
        <dbReference type="EMBL" id="KAK9912179.1"/>
    </source>
</evidence>
<organism evidence="1 2">
    <name type="scientific">Rubus argutus</name>
    <name type="common">Southern blackberry</name>
    <dbReference type="NCBI Taxonomy" id="59490"/>
    <lineage>
        <taxon>Eukaryota</taxon>
        <taxon>Viridiplantae</taxon>
        <taxon>Streptophyta</taxon>
        <taxon>Embryophyta</taxon>
        <taxon>Tracheophyta</taxon>
        <taxon>Spermatophyta</taxon>
        <taxon>Magnoliopsida</taxon>
        <taxon>eudicotyledons</taxon>
        <taxon>Gunneridae</taxon>
        <taxon>Pentapetalae</taxon>
        <taxon>rosids</taxon>
        <taxon>fabids</taxon>
        <taxon>Rosales</taxon>
        <taxon>Rosaceae</taxon>
        <taxon>Rosoideae</taxon>
        <taxon>Rosoideae incertae sedis</taxon>
        <taxon>Rubus</taxon>
    </lineage>
</organism>
<evidence type="ECO:0000313" key="2">
    <source>
        <dbReference type="Proteomes" id="UP001457282"/>
    </source>
</evidence>
<name>A0AAW1VXH7_RUBAR</name>
<gene>
    <name evidence="1" type="ORF">M0R45_036051</name>
</gene>